<comment type="caution">
    <text evidence="1">The sequence shown here is derived from an EMBL/GenBank/DDBJ whole genome shotgun (WGS) entry which is preliminary data.</text>
</comment>
<evidence type="ECO:0000313" key="2">
    <source>
        <dbReference type="Proteomes" id="UP001595075"/>
    </source>
</evidence>
<dbReference type="Proteomes" id="UP001595075">
    <property type="component" value="Unassembled WGS sequence"/>
</dbReference>
<proteinExistence type="predicted"/>
<reference evidence="1 2" key="1">
    <citation type="journal article" date="2024" name="Commun. Biol.">
        <title>Comparative genomic analysis of thermophilic fungi reveals convergent evolutionary adaptations and gene losses.</title>
        <authorList>
            <person name="Steindorff A.S."/>
            <person name="Aguilar-Pontes M.V."/>
            <person name="Robinson A.J."/>
            <person name="Andreopoulos B."/>
            <person name="LaButti K."/>
            <person name="Kuo A."/>
            <person name="Mondo S."/>
            <person name="Riley R."/>
            <person name="Otillar R."/>
            <person name="Haridas S."/>
            <person name="Lipzen A."/>
            <person name="Grimwood J."/>
            <person name="Schmutz J."/>
            <person name="Clum A."/>
            <person name="Reid I.D."/>
            <person name="Moisan M.C."/>
            <person name="Butler G."/>
            <person name="Nguyen T.T.M."/>
            <person name="Dewar K."/>
            <person name="Conant G."/>
            <person name="Drula E."/>
            <person name="Henrissat B."/>
            <person name="Hansel C."/>
            <person name="Singer S."/>
            <person name="Hutchinson M.I."/>
            <person name="de Vries R.P."/>
            <person name="Natvig D.O."/>
            <person name="Powell A.J."/>
            <person name="Tsang A."/>
            <person name="Grigoriev I.V."/>
        </authorList>
    </citation>
    <scope>NUCLEOTIDE SEQUENCE [LARGE SCALE GENOMIC DNA]</scope>
    <source>
        <strain evidence="1 2">CBS 494.80</strain>
    </source>
</reference>
<protein>
    <submittedName>
        <fullName evidence="1">Uncharacterized protein</fullName>
    </submittedName>
</protein>
<sequence>MEPVISRYTALAVAADSIDTMSCRTTVLILNSKVDEPLLGNCIVHWTSTYIGLFEDSILPSFFQISHPFQSKRTSKP</sequence>
<accession>A0ABR4CP47</accession>
<evidence type="ECO:0000313" key="1">
    <source>
        <dbReference type="EMBL" id="KAL2071605.1"/>
    </source>
</evidence>
<name>A0ABR4CP47_9HELO</name>
<keyword evidence="2" id="KW-1185">Reference proteome</keyword>
<dbReference type="EMBL" id="JAZHXI010000005">
    <property type="protein sequence ID" value="KAL2071605.1"/>
    <property type="molecule type" value="Genomic_DNA"/>
</dbReference>
<organism evidence="1 2">
    <name type="scientific">Oculimacula yallundae</name>
    <dbReference type="NCBI Taxonomy" id="86028"/>
    <lineage>
        <taxon>Eukaryota</taxon>
        <taxon>Fungi</taxon>
        <taxon>Dikarya</taxon>
        <taxon>Ascomycota</taxon>
        <taxon>Pezizomycotina</taxon>
        <taxon>Leotiomycetes</taxon>
        <taxon>Helotiales</taxon>
        <taxon>Ploettnerulaceae</taxon>
        <taxon>Oculimacula</taxon>
    </lineage>
</organism>
<gene>
    <name evidence="1" type="ORF">VTL71DRAFT_12840</name>
</gene>